<accession>A0A382QKP8</accession>
<dbReference type="EMBL" id="UINC01114868">
    <property type="protein sequence ID" value="SVC85480.1"/>
    <property type="molecule type" value="Genomic_DNA"/>
</dbReference>
<reference evidence="1" key="1">
    <citation type="submission" date="2018-05" db="EMBL/GenBank/DDBJ databases">
        <authorList>
            <person name="Lanie J.A."/>
            <person name="Ng W.-L."/>
            <person name="Kazmierczak K.M."/>
            <person name="Andrzejewski T.M."/>
            <person name="Davidsen T.M."/>
            <person name="Wayne K.J."/>
            <person name="Tettelin H."/>
            <person name="Glass J.I."/>
            <person name="Rusch D."/>
            <person name="Podicherti R."/>
            <person name="Tsui H.-C.T."/>
            <person name="Winkler M.E."/>
        </authorList>
    </citation>
    <scope>NUCLEOTIDE SEQUENCE</scope>
</reference>
<organism evidence="1">
    <name type="scientific">marine metagenome</name>
    <dbReference type="NCBI Taxonomy" id="408172"/>
    <lineage>
        <taxon>unclassified sequences</taxon>
        <taxon>metagenomes</taxon>
        <taxon>ecological metagenomes</taxon>
    </lineage>
</organism>
<name>A0A382QKP8_9ZZZZ</name>
<protein>
    <submittedName>
        <fullName evidence="1">Uncharacterized protein</fullName>
    </submittedName>
</protein>
<proteinExistence type="predicted"/>
<dbReference type="AlphaFoldDB" id="A0A382QKP8"/>
<evidence type="ECO:0000313" key="1">
    <source>
        <dbReference type="EMBL" id="SVC85480.1"/>
    </source>
</evidence>
<sequence length="35" mass="4372">MAPRDNQRMNRRLRINILKTDHIFILKNYFRVNIT</sequence>
<gene>
    <name evidence="1" type="ORF">METZ01_LOCUS338334</name>
</gene>